<comment type="caution">
    <text evidence="2">The sequence shown here is derived from an EMBL/GenBank/DDBJ whole genome shotgun (WGS) entry which is preliminary data.</text>
</comment>
<name>A0A6G4MPM0_9ENTR</name>
<evidence type="ECO:0000259" key="1">
    <source>
        <dbReference type="Pfam" id="PF07693"/>
    </source>
</evidence>
<organism evidence="2">
    <name type="scientific">Enterobacter hormaechei</name>
    <dbReference type="NCBI Taxonomy" id="158836"/>
    <lineage>
        <taxon>Bacteria</taxon>
        <taxon>Pseudomonadati</taxon>
        <taxon>Pseudomonadota</taxon>
        <taxon>Gammaproteobacteria</taxon>
        <taxon>Enterobacterales</taxon>
        <taxon>Enterobacteriaceae</taxon>
        <taxon>Enterobacter</taxon>
        <taxon>Enterobacter cloacae complex</taxon>
    </lineage>
</organism>
<dbReference type="RefSeq" id="WP_163358819.1">
    <property type="nucleotide sequence ID" value="NZ_JAAJRM010000002.1"/>
</dbReference>
<proteinExistence type="predicted"/>
<dbReference type="Pfam" id="PF07693">
    <property type="entry name" value="KAP_NTPase"/>
    <property type="match status" value="1"/>
</dbReference>
<dbReference type="SUPFAM" id="SSF52540">
    <property type="entry name" value="P-loop containing nucleoside triphosphate hydrolases"/>
    <property type="match status" value="1"/>
</dbReference>
<dbReference type="InterPro" id="IPR011646">
    <property type="entry name" value="KAP_P-loop"/>
</dbReference>
<sequence length="486" mass="55274">MNIIWEWDNNDEFFGEKLPPDTLDRKKYAKYLYEICSARGSASNLVININAEWGAGKTYFTKRLAKTIANNHPTIYIDAWKEDFSDDPLLTVFGSIKSQLTGQSDKFTTLINKTVDNIGPLLKTATPVIIDGLIKKITGIDSASDLTKDISAQLLELHAEKASKIESVKKGIGKWVTFVERKDSIEKDLPIFIIIDELDRCRPSFAINLLEIVKHIFNIPGVVFVIATDTEQLQHSIKVVYGNDFSASHYLSRFFDRRFLLPPPSLHNLLLTKTGDNIVEEFTSVQVVCTPCTPNFASFISNCASILQSFKINLRDAIKIYERLIDTLITSQKKFDPNLMLILLALNFKRSDIYLKIKQGDMPDPSNNLYLIELSFDLSYNTTSVRLLKSREGAYVNNSNENHQKLNCDAITYVNKSKNILTEPNSKMSGNRQINISEGWLNGDITADHNIINYLKMSYAHAKLNDSELKFRYYFDLIELSTTFDQ</sequence>
<dbReference type="EMBL" id="JAAJRM010000002">
    <property type="protein sequence ID" value="NGF43116.1"/>
    <property type="molecule type" value="Genomic_DNA"/>
</dbReference>
<dbReference type="InterPro" id="IPR027417">
    <property type="entry name" value="P-loop_NTPase"/>
</dbReference>
<gene>
    <name evidence="2" type="ORF">G5635_11940</name>
</gene>
<protein>
    <submittedName>
        <fullName evidence="2">NTPase KAP</fullName>
    </submittedName>
</protein>
<dbReference type="AlphaFoldDB" id="A0A6G4MPM0"/>
<feature type="domain" description="KAP NTPase" evidence="1">
    <location>
        <begin position="25"/>
        <end position="315"/>
    </location>
</feature>
<evidence type="ECO:0000313" key="2">
    <source>
        <dbReference type="EMBL" id="NGF43116.1"/>
    </source>
</evidence>
<reference evidence="2" key="1">
    <citation type="submission" date="2020-02" db="EMBL/GenBank/DDBJ databases">
        <title>WGS of Carbapenem-Resistant Enterobacteriaceae.</title>
        <authorList>
            <person name="Tokajian S."/>
            <person name="El Chaar M."/>
            <person name="El Khoury M."/>
        </authorList>
    </citation>
    <scope>NUCLEOTIDE SEQUENCE</scope>
    <source>
        <strain evidence="2">EHM_71</strain>
    </source>
</reference>
<accession>A0A6G4MPM0</accession>
<dbReference type="Gene3D" id="3.40.50.300">
    <property type="entry name" value="P-loop containing nucleotide triphosphate hydrolases"/>
    <property type="match status" value="1"/>
</dbReference>